<reference evidence="1 2" key="1">
    <citation type="journal article" date="2022" name="Hortic Res">
        <title>A haplotype resolved chromosomal level avocado genome allows analysis of novel avocado genes.</title>
        <authorList>
            <person name="Nath O."/>
            <person name="Fletcher S.J."/>
            <person name="Hayward A."/>
            <person name="Shaw L.M."/>
            <person name="Masouleh A.K."/>
            <person name="Furtado A."/>
            <person name="Henry R.J."/>
            <person name="Mitter N."/>
        </authorList>
    </citation>
    <scope>NUCLEOTIDE SEQUENCE [LARGE SCALE GENOMIC DNA]</scope>
    <source>
        <strain evidence="2">cv. Hass</strain>
    </source>
</reference>
<dbReference type="EMBL" id="CM056814">
    <property type="protein sequence ID" value="KAJ8626166.1"/>
    <property type="molecule type" value="Genomic_DNA"/>
</dbReference>
<accession>A0ACC2KZ53</accession>
<sequence length="660" mass="72138">MERSRSKRKHYYDQDYDSQTLHRTKPRYHHPRRGSAAGRLSKPPEPSPLVTVFFRILCPDDKTGGVIGKSGSIIKAIRKDTGACIDVHPLADGDDERIIEISDDRRRDSEGRLSAYSPAQEALLMIHERILESDSAFELGDDGGGGRDDEGEKYGHRAAGGGGVRVATRLVVPRSNVGSLLGKGGKIIERMRVETNTQIRILPRDHNLPNCVSMSEEIVQVVGDGNAVKKAVAIISSRLKESLLRDRSSFRGRMHSPERFCLPDDEFTYTSNVPFQSTLDRPTSRPRSSSGLDTFRGNAYSSRPGFAFESAATSLADQKQFFGEDLLFRILCPINKVESVMGESDGIIEMLRGDIGVEVTVTDPLPGSAERIIIISSDEGPDDELFPAQEALLHIQSRIVDLGPDKDNIIITRLLVPEAEIGCLEGRGGSLTEIARLTHTNMQILPREELPLCVLGTDELVQIVGDIRASRNALIQVTSRIRSYLYHDISLPKELLLPPVSTPGRVGNTLADASSPNRNSAHEDYQGSDNSTTGYKTMQTASTPLQVKGTGQSGSELLEQEGTNFHEGSSRQGRITSVLVTKRTLEVVIPEQAVPSLIMRSGSKLAQISEMSGAMVTLIENGPEQPKRVVKISGSPEQTERAQSLLQGFILSTQDDSPAS</sequence>
<proteinExistence type="predicted"/>
<evidence type="ECO:0000313" key="1">
    <source>
        <dbReference type="EMBL" id="KAJ8626166.1"/>
    </source>
</evidence>
<dbReference type="Proteomes" id="UP001234297">
    <property type="component" value="Chromosome 6"/>
</dbReference>
<comment type="caution">
    <text evidence="1">The sequence shown here is derived from an EMBL/GenBank/DDBJ whole genome shotgun (WGS) entry which is preliminary data.</text>
</comment>
<keyword evidence="2" id="KW-1185">Reference proteome</keyword>
<protein>
    <submittedName>
        <fullName evidence="1">Uncharacterized protein</fullName>
    </submittedName>
</protein>
<evidence type="ECO:0000313" key="2">
    <source>
        <dbReference type="Proteomes" id="UP001234297"/>
    </source>
</evidence>
<name>A0ACC2KZ53_PERAE</name>
<organism evidence="1 2">
    <name type="scientific">Persea americana</name>
    <name type="common">Avocado</name>
    <dbReference type="NCBI Taxonomy" id="3435"/>
    <lineage>
        <taxon>Eukaryota</taxon>
        <taxon>Viridiplantae</taxon>
        <taxon>Streptophyta</taxon>
        <taxon>Embryophyta</taxon>
        <taxon>Tracheophyta</taxon>
        <taxon>Spermatophyta</taxon>
        <taxon>Magnoliopsida</taxon>
        <taxon>Magnoliidae</taxon>
        <taxon>Laurales</taxon>
        <taxon>Lauraceae</taxon>
        <taxon>Persea</taxon>
    </lineage>
</organism>
<gene>
    <name evidence="1" type="ORF">MRB53_019473</name>
</gene>